<gene>
    <name evidence="4" type="ORF">GCM10023092_27780</name>
</gene>
<accession>A0ABP8N2L7</accession>
<evidence type="ECO:0000313" key="5">
    <source>
        <dbReference type="Proteomes" id="UP001501410"/>
    </source>
</evidence>
<evidence type="ECO:0000259" key="3">
    <source>
        <dbReference type="Pfam" id="PF00144"/>
    </source>
</evidence>
<protein>
    <submittedName>
        <fullName evidence="4">Serine hydrolase domain-containing protein</fullName>
    </submittedName>
</protein>
<dbReference type="PANTHER" id="PTHR46825">
    <property type="entry name" value="D-ALANYL-D-ALANINE-CARBOXYPEPTIDASE/ENDOPEPTIDASE AMPH"/>
    <property type="match status" value="1"/>
</dbReference>
<dbReference type="SUPFAM" id="SSF56601">
    <property type="entry name" value="beta-lactamase/transpeptidase-like"/>
    <property type="match status" value="1"/>
</dbReference>
<dbReference type="InterPro" id="IPR050491">
    <property type="entry name" value="AmpC-like"/>
</dbReference>
<evidence type="ECO:0000313" key="4">
    <source>
        <dbReference type="EMBL" id="GAA4458830.1"/>
    </source>
</evidence>
<dbReference type="InterPro" id="IPR001466">
    <property type="entry name" value="Beta-lactam-related"/>
</dbReference>
<keyword evidence="2" id="KW-0472">Membrane</keyword>
<evidence type="ECO:0000256" key="2">
    <source>
        <dbReference type="ARBA" id="ARBA00023136"/>
    </source>
</evidence>
<dbReference type="GO" id="GO:0016787">
    <property type="term" value="F:hydrolase activity"/>
    <property type="evidence" value="ECO:0007669"/>
    <property type="project" value="UniProtKB-KW"/>
</dbReference>
<dbReference type="Pfam" id="PF00144">
    <property type="entry name" value="Beta-lactamase"/>
    <property type="match status" value="1"/>
</dbReference>
<dbReference type="PANTHER" id="PTHR46825:SF11">
    <property type="entry name" value="PENICILLIN-BINDING PROTEIN 4"/>
    <property type="match status" value="1"/>
</dbReference>
<name>A0ABP8N2L7_9BACT</name>
<dbReference type="EMBL" id="BAABEZ010000024">
    <property type="protein sequence ID" value="GAA4458830.1"/>
    <property type="molecule type" value="Genomic_DNA"/>
</dbReference>
<dbReference type="Proteomes" id="UP001501410">
    <property type="component" value="Unassembled WGS sequence"/>
</dbReference>
<comment type="caution">
    <text evidence="4">The sequence shown here is derived from an EMBL/GenBank/DDBJ whole genome shotgun (WGS) entry which is preliminary data.</text>
</comment>
<sequence>MSLYGLLLYLYTNAQPSAHFADSIRTRYHIPELAYAVVSSDEVIELNVSGVQQYGTQHMATVNDRFRIGSNTKAVTAFIAALLVQQGKIGWHTRFFDLCPELKAGSNKAYHQLTLEDLLSFRAPLFAYTYTYSRPRKQDFKGDDAQQRYAFTQWFFRQAPVPMNDGIQFSNLGYVAAGLMMERASGKDYKTLVLELGRQYGISFGFGPPAASGAGQPWGHNDQLQAEAPADNYKLNWLLAAGNINVSLPDYLKFIQEQLRGLNGKSAALSRETFRFLHFGRPQFALGWFHDTDETGAPYSHNTGNPGSFLSKVYVFPERNRAFILLANVQSEEAEAGMELLFAELKRADRLTAEKPVR</sequence>
<dbReference type="InterPro" id="IPR012338">
    <property type="entry name" value="Beta-lactam/transpept-like"/>
</dbReference>
<comment type="subcellular location">
    <subcellularLocation>
        <location evidence="1">Membrane</location>
    </subcellularLocation>
</comment>
<reference evidence="5" key="1">
    <citation type="journal article" date="2019" name="Int. J. Syst. Evol. Microbiol.">
        <title>The Global Catalogue of Microorganisms (GCM) 10K type strain sequencing project: providing services to taxonomists for standard genome sequencing and annotation.</title>
        <authorList>
            <consortium name="The Broad Institute Genomics Platform"/>
            <consortium name="The Broad Institute Genome Sequencing Center for Infectious Disease"/>
            <person name="Wu L."/>
            <person name="Ma J."/>
        </authorList>
    </citation>
    <scope>NUCLEOTIDE SEQUENCE [LARGE SCALE GENOMIC DNA]</scope>
    <source>
        <strain evidence="5">JCM 31921</strain>
    </source>
</reference>
<proteinExistence type="predicted"/>
<dbReference type="Gene3D" id="3.40.710.10">
    <property type="entry name" value="DD-peptidase/beta-lactamase superfamily"/>
    <property type="match status" value="1"/>
</dbReference>
<evidence type="ECO:0000256" key="1">
    <source>
        <dbReference type="ARBA" id="ARBA00004370"/>
    </source>
</evidence>
<dbReference type="RefSeq" id="WP_344828464.1">
    <property type="nucleotide sequence ID" value="NZ_BAABEZ010000024.1"/>
</dbReference>
<keyword evidence="4" id="KW-0378">Hydrolase</keyword>
<organism evidence="4 5">
    <name type="scientific">Rurimicrobium arvi</name>
    <dbReference type="NCBI Taxonomy" id="2049916"/>
    <lineage>
        <taxon>Bacteria</taxon>
        <taxon>Pseudomonadati</taxon>
        <taxon>Bacteroidota</taxon>
        <taxon>Chitinophagia</taxon>
        <taxon>Chitinophagales</taxon>
        <taxon>Chitinophagaceae</taxon>
        <taxon>Rurimicrobium</taxon>
    </lineage>
</organism>
<feature type="domain" description="Beta-lactamase-related" evidence="3">
    <location>
        <begin position="24"/>
        <end position="336"/>
    </location>
</feature>
<keyword evidence="5" id="KW-1185">Reference proteome</keyword>